<name>A0ACB8XG28_ARCLA</name>
<accession>A0ACB8XG28</accession>
<evidence type="ECO:0000313" key="1">
    <source>
        <dbReference type="EMBL" id="KAI3665856.1"/>
    </source>
</evidence>
<organism evidence="1 2">
    <name type="scientific">Arctium lappa</name>
    <name type="common">Greater burdock</name>
    <name type="synonym">Lappa major</name>
    <dbReference type="NCBI Taxonomy" id="4217"/>
    <lineage>
        <taxon>Eukaryota</taxon>
        <taxon>Viridiplantae</taxon>
        <taxon>Streptophyta</taxon>
        <taxon>Embryophyta</taxon>
        <taxon>Tracheophyta</taxon>
        <taxon>Spermatophyta</taxon>
        <taxon>Magnoliopsida</taxon>
        <taxon>eudicotyledons</taxon>
        <taxon>Gunneridae</taxon>
        <taxon>Pentapetalae</taxon>
        <taxon>asterids</taxon>
        <taxon>campanulids</taxon>
        <taxon>Asterales</taxon>
        <taxon>Asteraceae</taxon>
        <taxon>Carduoideae</taxon>
        <taxon>Cardueae</taxon>
        <taxon>Arctiinae</taxon>
        <taxon>Arctium</taxon>
    </lineage>
</organism>
<evidence type="ECO:0000313" key="2">
    <source>
        <dbReference type="Proteomes" id="UP001055879"/>
    </source>
</evidence>
<gene>
    <name evidence="1" type="ORF">L6452_44491</name>
</gene>
<sequence>MDRAIERQIVLLEHLCPSSTKSSARAIVYSTQPPIGVADFLNLQRVSMIHGRRSNHHRRAFFSTIAISEKLPLRGLQMCVALEVRLATALKENEAAEKEKLEKERSAKEALAYQESQMEMVVKESKKLEAQENPKVKRQKIKLEADMTFLNNSGENHLQHKPIFFRIMGRPKIWTNFPTIDARYLLSSFHQY</sequence>
<dbReference type="EMBL" id="CM042064">
    <property type="protein sequence ID" value="KAI3665856.1"/>
    <property type="molecule type" value="Genomic_DNA"/>
</dbReference>
<keyword evidence="2" id="KW-1185">Reference proteome</keyword>
<proteinExistence type="predicted"/>
<protein>
    <submittedName>
        <fullName evidence="1">Uncharacterized protein</fullName>
    </submittedName>
</protein>
<reference evidence="1 2" key="2">
    <citation type="journal article" date="2022" name="Mol. Ecol. Resour.">
        <title>The genomes of chicory, endive, great burdock and yacon provide insights into Asteraceae paleo-polyploidization history and plant inulin production.</title>
        <authorList>
            <person name="Fan W."/>
            <person name="Wang S."/>
            <person name="Wang H."/>
            <person name="Wang A."/>
            <person name="Jiang F."/>
            <person name="Liu H."/>
            <person name="Zhao H."/>
            <person name="Xu D."/>
            <person name="Zhang Y."/>
        </authorList>
    </citation>
    <scope>NUCLEOTIDE SEQUENCE [LARGE SCALE GENOMIC DNA]</scope>
    <source>
        <strain evidence="2">cv. Niubang</strain>
    </source>
</reference>
<comment type="caution">
    <text evidence="1">The sequence shown here is derived from an EMBL/GenBank/DDBJ whole genome shotgun (WGS) entry which is preliminary data.</text>
</comment>
<reference evidence="2" key="1">
    <citation type="journal article" date="2022" name="Mol. Ecol. Resour.">
        <title>The genomes of chicory, endive, great burdock and yacon provide insights into Asteraceae palaeo-polyploidization history and plant inulin production.</title>
        <authorList>
            <person name="Fan W."/>
            <person name="Wang S."/>
            <person name="Wang H."/>
            <person name="Wang A."/>
            <person name="Jiang F."/>
            <person name="Liu H."/>
            <person name="Zhao H."/>
            <person name="Xu D."/>
            <person name="Zhang Y."/>
        </authorList>
    </citation>
    <scope>NUCLEOTIDE SEQUENCE [LARGE SCALE GENOMIC DNA]</scope>
    <source>
        <strain evidence="2">cv. Niubang</strain>
    </source>
</reference>
<dbReference type="Proteomes" id="UP001055879">
    <property type="component" value="Linkage Group LG18"/>
</dbReference>